<dbReference type="Proteomes" id="UP000199372">
    <property type="component" value="Unassembled WGS sequence"/>
</dbReference>
<comment type="similarity">
    <text evidence="1 3">Belongs to the DapA family.</text>
</comment>
<dbReference type="CDD" id="cd00408">
    <property type="entry name" value="DHDPS-like"/>
    <property type="match status" value="1"/>
</dbReference>
<dbReference type="Gene3D" id="3.20.20.70">
    <property type="entry name" value="Aldolase class I"/>
    <property type="match status" value="1"/>
</dbReference>
<evidence type="ECO:0000313" key="6">
    <source>
        <dbReference type="EMBL" id="SEN93427.1"/>
    </source>
</evidence>
<evidence type="ECO:0000256" key="5">
    <source>
        <dbReference type="PIRSR" id="PIRSR001365-2"/>
    </source>
</evidence>
<accession>A0A1H8KKS9</accession>
<feature type="active site" description="Schiff-base intermediate with substrate" evidence="4">
    <location>
        <position position="163"/>
    </location>
</feature>
<evidence type="ECO:0000256" key="2">
    <source>
        <dbReference type="ARBA" id="ARBA00023239"/>
    </source>
</evidence>
<dbReference type="Pfam" id="PF00701">
    <property type="entry name" value="DHDPS"/>
    <property type="match status" value="1"/>
</dbReference>
<dbReference type="SMART" id="SM01130">
    <property type="entry name" value="DHDPS"/>
    <property type="match status" value="1"/>
</dbReference>
<evidence type="ECO:0000256" key="1">
    <source>
        <dbReference type="ARBA" id="ARBA00007592"/>
    </source>
</evidence>
<dbReference type="InterPro" id="IPR013785">
    <property type="entry name" value="Aldolase_TIM"/>
</dbReference>
<reference evidence="7" key="1">
    <citation type="submission" date="2016-10" db="EMBL/GenBank/DDBJ databases">
        <authorList>
            <person name="Varghese N."/>
            <person name="Submissions S."/>
        </authorList>
    </citation>
    <scope>NUCLEOTIDE SEQUENCE [LARGE SCALE GENOMIC DNA]</scope>
    <source>
        <strain evidence="7">DSM 26893</strain>
    </source>
</reference>
<evidence type="ECO:0000256" key="4">
    <source>
        <dbReference type="PIRSR" id="PIRSR001365-1"/>
    </source>
</evidence>
<dbReference type="OrthoDB" id="9778880at2"/>
<dbReference type="PRINTS" id="PR00146">
    <property type="entry name" value="DHPICSNTHASE"/>
</dbReference>
<feature type="active site" description="Proton donor/acceptor" evidence="4">
    <location>
        <position position="135"/>
    </location>
</feature>
<dbReference type="EMBL" id="FOCM01000008">
    <property type="protein sequence ID" value="SEN93427.1"/>
    <property type="molecule type" value="Genomic_DNA"/>
</dbReference>
<proteinExistence type="inferred from homology"/>
<dbReference type="GO" id="GO:0008840">
    <property type="term" value="F:4-hydroxy-tetrahydrodipicolinate synthase activity"/>
    <property type="evidence" value="ECO:0007669"/>
    <property type="project" value="TreeGrafter"/>
</dbReference>
<gene>
    <name evidence="6" type="ORF">SAMN04488011_10823</name>
</gene>
<name>A0A1H8KKS9_9RHOB</name>
<protein>
    <submittedName>
        <fullName evidence="6">4-hydroxy-tetrahydrodipicolinate synthase</fullName>
    </submittedName>
</protein>
<organism evidence="6 7">
    <name type="scientific">Palleronia pelagia</name>
    <dbReference type="NCBI Taxonomy" id="387096"/>
    <lineage>
        <taxon>Bacteria</taxon>
        <taxon>Pseudomonadati</taxon>
        <taxon>Pseudomonadota</taxon>
        <taxon>Alphaproteobacteria</taxon>
        <taxon>Rhodobacterales</taxon>
        <taxon>Roseobacteraceae</taxon>
        <taxon>Palleronia</taxon>
    </lineage>
</organism>
<dbReference type="AlphaFoldDB" id="A0A1H8KKS9"/>
<dbReference type="InterPro" id="IPR002220">
    <property type="entry name" value="DapA-like"/>
</dbReference>
<evidence type="ECO:0000313" key="7">
    <source>
        <dbReference type="Proteomes" id="UP000199372"/>
    </source>
</evidence>
<keyword evidence="7" id="KW-1185">Reference proteome</keyword>
<dbReference type="SUPFAM" id="SSF51569">
    <property type="entry name" value="Aldolase"/>
    <property type="match status" value="1"/>
</dbReference>
<keyword evidence="2 3" id="KW-0456">Lyase</keyword>
<feature type="binding site" evidence="5">
    <location>
        <position position="47"/>
    </location>
    <ligand>
        <name>pyruvate</name>
        <dbReference type="ChEBI" id="CHEBI:15361"/>
    </ligand>
</feature>
<evidence type="ECO:0000256" key="3">
    <source>
        <dbReference type="PIRNR" id="PIRNR001365"/>
    </source>
</evidence>
<dbReference type="RefSeq" id="WP_091846312.1">
    <property type="nucleotide sequence ID" value="NZ_FOCM01000008.1"/>
</dbReference>
<dbReference type="PIRSF" id="PIRSF001365">
    <property type="entry name" value="DHDPS"/>
    <property type="match status" value="1"/>
</dbReference>
<dbReference type="PANTHER" id="PTHR12128:SF66">
    <property type="entry name" value="4-HYDROXY-2-OXOGLUTARATE ALDOLASE, MITOCHONDRIAL"/>
    <property type="match status" value="1"/>
</dbReference>
<dbReference type="PANTHER" id="PTHR12128">
    <property type="entry name" value="DIHYDRODIPICOLINATE SYNTHASE"/>
    <property type="match status" value="1"/>
</dbReference>
<sequence length="293" mass="30202">MTPFHGLLAYPVTPMDADGAPDLDALGRVLAPLVDAGVDAVGLLGSTGNYAYLDLPARKRVLAAAVEALDGRVPLVVGVGAMRTDWAEDLARDAARAGVDGLLLAPMSYQPLTEAEVHAHFRAVSLAGDLPLCVYDNPGTTHFRFTSELLARLAQLPGVAAVKVPVPRDDPAAELSRMRDGLADVALGASGMAGCGRAMLAGADAWHSSLAGSLAGPALALVRAAQAGDAEAVEARETALAPLFGLMARRGSLRVAHAIVGLRGLCAAPLPRPLMPLDAEEIDMLAGMLDELD</sequence>